<dbReference type="SMART" id="SM01349">
    <property type="entry name" value="TOG"/>
    <property type="match status" value="1"/>
</dbReference>
<dbReference type="GO" id="GO:0005881">
    <property type="term" value="C:cytoplasmic microtubule"/>
    <property type="evidence" value="ECO:0007669"/>
    <property type="project" value="TreeGrafter"/>
</dbReference>
<keyword evidence="4" id="KW-1185">Reference proteome</keyword>
<dbReference type="GO" id="GO:0008017">
    <property type="term" value="F:microtubule binding"/>
    <property type="evidence" value="ECO:0007669"/>
    <property type="project" value="TreeGrafter"/>
</dbReference>
<reference evidence="3 4" key="1">
    <citation type="journal article" date="2024" name="Nat. Commun.">
        <title>Phylogenomics reveals the evolutionary origins of lichenization in chlorophyte algae.</title>
        <authorList>
            <person name="Puginier C."/>
            <person name="Libourel C."/>
            <person name="Otte J."/>
            <person name="Skaloud P."/>
            <person name="Haon M."/>
            <person name="Grisel S."/>
            <person name="Petersen M."/>
            <person name="Berrin J.G."/>
            <person name="Delaux P.M."/>
            <person name="Dal Grande F."/>
            <person name="Keller J."/>
        </authorList>
    </citation>
    <scope>NUCLEOTIDE SEQUENCE [LARGE SCALE GENOMIC DNA]</scope>
    <source>
        <strain evidence="3 4">SAG 245.80</strain>
    </source>
</reference>
<organism evidence="3 4">
    <name type="scientific">Elliptochloris bilobata</name>
    <dbReference type="NCBI Taxonomy" id="381761"/>
    <lineage>
        <taxon>Eukaryota</taxon>
        <taxon>Viridiplantae</taxon>
        <taxon>Chlorophyta</taxon>
        <taxon>core chlorophytes</taxon>
        <taxon>Trebouxiophyceae</taxon>
        <taxon>Trebouxiophyceae incertae sedis</taxon>
        <taxon>Elliptochloris clade</taxon>
        <taxon>Elliptochloris</taxon>
    </lineage>
</organism>
<feature type="domain" description="TOG" evidence="2">
    <location>
        <begin position="114"/>
        <end position="350"/>
    </location>
</feature>
<feature type="region of interest" description="Disordered" evidence="1">
    <location>
        <begin position="20"/>
        <end position="63"/>
    </location>
</feature>
<dbReference type="InterPro" id="IPR016024">
    <property type="entry name" value="ARM-type_fold"/>
</dbReference>
<dbReference type="InterPro" id="IPR011989">
    <property type="entry name" value="ARM-like"/>
</dbReference>
<dbReference type="EMBL" id="JALJOU010000015">
    <property type="protein sequence ID" value="KAK9839644.1"/>
    <property type="molecule type" value="Genomic_DNA"/>
</dbReference>
<feature type="region of interest" description="Disordered" evidence="1">
    <location>
        <begin position="80"/>
        <end position="100"/>
    </location>
</feature>
<comment type="caution">
    <text evidence="3">The sequence shown here is derived from an EMBL/GenBank/DDBJ whole genome shotgun (WGS) entry which is preliminary data.</text>
</comment>
<dbReference type="GO" id="GO:0000226">
    <property type="term" value="P:microtubule cytoskeleton organization"/>
    <property type="evidence" value="ECO:0007669"/>
    <property type="project" value="TreeGrafter"/>
</dbReference>
<dbReference type="AlphaFoldDB" id="A0AAW1S0S3"/>
<protein>
    <recommendedName>
        <fullName evidence="2">TOG domain-containing protein</fullName>
    </recommendedName>
</protein>
<gene>
    <name evidence="3" type="ORF">WJX81_002853</name>
</gene>
<dbReference type="InterPro" id="IPR034085">
    <property type="entry name" value="TOG"/>
</dbReference>
<evidence type="ECO:0000313" key="3">
    <source>
        <dbReference type="EMBL" id="KAK9839644.1"/>
    </source>
</evidence>
<dbReference type="SUPFAM" id="SSF48371">
    <property type="entry name" value="ARM repeat"/>
    <property type="match status" value="1"/>
</dbReference>
<accession>A0AAW1S0S3</accession>
<dbReference type="Gene3D" id="1.25.10.10">
    <property type="entry name" value="Leucine-rich Repeat Variant"/>
    <property type="match status" value="1"/>
</dbReference>
<dbReference type="PANTHER" id="PTHR21567:SF62">
    <property type="entry name" value="ARM REPEAT SUPERFAMILY PROTEIN"/>
    <property type="match status" value="1"/>
</dbReference>
<dbReference type="PANTHER" id="PTHR21567">
    <property type="entry name" value="CLASP"/>
    <property type="match status" value="1"/>
</dbReference>
<sequence>MGDVSLAAIYLNVQAGGTFSRTGSSAEQVMKRQMNSDIKVDAKKRAPAPAPVQQPDDDAHEPSAKEIAAAKAARARLYGAGGTQRQDEPCTAGGKEPEGPAPAAVEVVYSQTEELTPLDDAAKALRNGMAELASLDWVTATSGLNTLRRVAVHHADACRPHLRTVFPLVLKSVKSLRSSLSKTAIMAAADLFRAFGDEALPFLDFGGASRPANSLLAALLAKAASNDKRFVIEAVAAAVVALRESVSPVLLVVRLLPYSIHKNPKVRAKLGGALADTVAHADDAAWAAFDVAALLRAAARLVHDNTPEARDAGRRLVGAVRDAFRAGRCGDALLANIADARRQCEGVQADSVEGKENRVEDSEADAAAGAVGKAAPDADQDCAWDSFCRARLDPLAVAGVLRASGSPKS</sequence>
<proteinExistence type="predicted"/>
<dbReference type="Proteomes" id="UP001445335">
    <property type="component" value="Unassembled WGS sequence"/>
</dbReference>
<evidence type="ECO:0000256" key="1">
    <source>
        <dbReference type="SAM" id="MobiDB-lite"/>
    </source>
</evidence>
<feature type="compositionally biased region" description="Basic and acidic residues" evidence="1">
    <location>
        <begin position="352"/>
        <end position="361"/>
    </location>
</feature>
<feature type="region of interest" description="Disordered" evidence="1">
    <location>
        <begin position="350"/>
        <end position="372"/>
    </location>
</feature>
<evidence type="ECO:0000259" key="2">
    <source>
        <dbReference type="SMART" id="SM01349"/>
    </source>
</evidence>
<name>A0AAW1S0S3_9CHLO</name>
<evidence type="ECO:0000313" key="4">
    <source>
        <dbReference type="Proteomes" id="UP001445335"/>
    </source>
</evidence>